<dbReference type="InterPro" id="IPR008250">
    <property type="entry name" value="ATPase_P-typ_transduc_dom_A_sf"/>
</dbReference>
<keyword evidence="5 13" id="KW-0812">Transmembrane</keyword>
<dbReference type="FunFam" id="2.70.150.10:FF:000160">
    <property type="entry name" value="Sarcoplasmic/endoplasmic reticulum calcium ATPase 1"/>
    <property type="match status" value="1"/>
</dbReference>
<feature type="transmembrane region" description="Helical" evidence="13">
    <location>
        <begin position="744"/>
        <end position="767"/>
    </location>
</feature>
<dbReference type="GO" id="GO:0005388">
    <property type="term" value="F:P-type calcium transporter activity"/>
    <property type="evidence" value="ECO:0007669"/>
    <property type="project" value="UniProtKB-EC"/>
</dbReference>
<keyword evidence="15" id="KW-0378">Hydrolase</keyword>
<dbReference type="InterPro" id="IPR006068">
    <property type="entry name" value="ATPase_P-typ_cation-transptr_C"/>
</dbReference>
<evidence type="ECO:0000256" key="11">
    <source>
        <dbReference type="ARBA" id="ARBA00023136"/>
    </source>
</evidence>
<dbReference type="Pfam" id="PF00122">
    <property type="entry name" value="E1-E2_ATPase"/>
    <property type="match status" value="1"/>
</dbReference>
<name>A0A0B0H4L1_SOVGS</name>
<dbReference type="GO" id="GO:1990573">
    <property type="term" value="P:potassium ion import across plasma membrane"/>
    <property type="evidence" value="ECO:0007669"/>
    <property type="project" value="TreeGrafter"/>
</dbReference>
<dbReference type="InterPro" id="IPR023298">
    <property type="entry name" value="ATPase_P-typ_TM_dom_sf"/>
</dbReference>
<dbReference type="PATRIC" id="fig|2340.3.peg.1777"/>
<keyword evidence="10 13" id="KW-1133">Transmembrane helix</keyword>
<dbReference type="GO" id="GO:0005391">
    <property type="term" value="F:P-type sodium:potassium-exchanging transporter activity"/>
    <property type="evidence" value="ECO:0007669"/>
    <property type="project" value="TreeGrafter"/>
</dbReference>
<evidence type="ECO:0000256" key="5">
    <source>
        <dbReference type="ARBA" id="ARBA00022692"/>
    </source>
</evidence>
<accession>A0A0B0H4L1</accession>
<evidence type="ECO:0000256" key="7">
    <source>
        <dbReference type="ARBA" id="ARBA00022840"/>
    </source>
</evidence>
<dbReference type="InterPro" id="IPR023214">
    <property type="entry name" value="HAD_sf"/>
</dbReference>
<dbReference type="Pfam" id="PF00689">
    <property type="entry name" value="Cation_ATPase_C"/>
    <property type="match status" value="1"/>
</dbReference>
<dbReference type="Pfam" id="PF13246">
    <property type="entry name" value="Cation_ATPase"/>
    <property type="match status" value="1"/>
</dbReference>
<evidence type="ECO:0000256" key="6">
    <source>
        <dbReference type="ARBA" id="ARBA00022741"/>
    </source>
</evidence>
<dbReference type="Gene3D" id="2.70.150.10">
    <property type="entry name" value="Calcium-transporting ATPase, cytoplasmic transduction domain A"/>
    <property type="match status" value="1"/>
</dbReference>
<feature type="transmembrane region" description="Helical" evidence="13">
    <location>
        <begin position="275"/>
        <end position="302"/>
    </location>
</feature>
<evidence type="ECO:0000256" key="8">
    <source>
        <dbReference type="ARBA" id="ARBA00022842"/>
    </source>
</evidence>
<feature type="transmembrane region" description="Helical" evidence="13">
    <location>
        <begin position="810"/>
        <end position="833"/>
    </location>
</feature>
<dbReference type="InterPro" id="IPR004014">
    <property type="entry name" value="ATPase_P-typ_cation-transptr_N"/>
</dbReference>
<evidence type="ECO:0000256" key="10">
    <source>
        <dbReference type="ARBA" id="ARBA00022989"/>
    </source>
</evidence>
<dbReference type="FunFam" id="3.40.50.1000:FF:000028">
    <property type="entry name" value="Calcium-transporting P-type ATPase, putative"/>
    <property type="match status" value="1"/>
</dbReference>
<dbReference type="SUPFAM" id="SSF81660">
    <property type="entry name" value="Metal cation-transporting ATPase, ATP-binding domain N"/>
    <property type="match status" value="1"/>
</dbReference>
<feature type="transmembrane region" description="Helical" evidence="13">
    <location>
        <begin position="66"/>
        <end position="82"/>
    </location>
</feature>
<dbReference type="Gene3D" id="1.20.1110.10">
    <property type="entry name" value="Calcium-transporting ATPase, transmembrane domain"/>
    <property type="match status" value="1"/>
</dbReference>
<dbReference type="GO" id="GO:0005524">
    <property type="term" value="F:ATP binding"/>
    <property type="evidence" value="ECO:0007669"/>
    <property type="project" value="UniProtKB-KW"/>
</dbReference>
<dbReference type="FunFam" id="1.20.1110.10:FF:000065">
    <property type="entry name" value="Sarcoplasmic/endoplasmic reticulum calcium ATPase 1"/>
    <property type="match status" value="1"/>
</dbReference>
<dbReference type="PANTHER" id="PTHR43294:SF21">
    <property type="entry name" value="CATION TRANSPORTING ATPASE"/>
    <property type="match status" value="1"/>
</dbReference>
<dbReference type="InterPro" id="IPR023299">
    <property type="entry name" value="ATPase_P-typ_cyto_dom_N"/>
</dbReference>
<dbReference type="EMBL" id="JRAA01000002">
    <property type="protein sequence ID" value="KHF25148.1"/>
    <property type="molecule type" value="Genomic_DNA"/>
</dbReference>
<dbReference type="Gene3D" id="3.40.1110.10">
    <property type="entry name" value="Calcium-transporting ATPase, cytoplasmic domain N"/>
    <property type="match status" value="1"/>
</dbReference>
<keyword evidence="4" id="KW-0597">Phosphoprotein</keyword>
<feature type="transmembrane region" description="Helical" evidence="13">
    <location>
        <begin position="88"/>
        <end position="108"/>
    </location>
</feature>
<feature type="transmembrane region" description="Helical" evidence="13">
    <location>
        <begin position="252"/>
        <end position="269"/>
    </location>
</feature>
<dbReference type="OrthoDB" id="9814270at2"/>
<evidence type="ECO:0000256" key="12">
    <source>
        <dbReference type="ARBA" id="ARBA00048694"/>
    </source>
</evidence>
<comment type="similarity">
    <text evidence="2">Belongs to the cation transport ATPase (P-type) (TC 3.A.3) family. Type IIA subfamily.</text>
</comment>
<protein>
    <submittedName>
        <fullName evidence="15">ATPase</fullName>
        <ecNumber evidence="15">3.6.3.8</ecNumber>
    </submittedName>
</protein>
<comment type="caution">
    <text evidence="15">The sequence shown here is derived from an EMBL/GenBank/DDBJ whole genome shotgun (WGS) entry which is preliminary data.</text>
</comment>
<dbReference type="GO" id="GO:0006883">
    <property type="term" value="P:intracellular sodium ion homeostasis"/>
    <property type="evidence" value="ECO:0007669"/>
    <property type="project" value="TreeGrafter"/>
</dbReference>
<keyword evidence="11 13" id="KW-0472">Membrane</keyword>
<dbReference type="SMART" id="SM00831">
    <property type="entry name" value="Cation_ATPase_N"/>
    <property type="match status" value="1"/>
</dbReference>
<dbReference type="SFLD" id="SFLDG00002">
    <property type="entry name" value="C1.7:_P-type_atpase_like"/>
    <property type="match status" value="1"/>
</dbReference>
<dbReference type="GO" id="GO:0036376">
    <property type="term" value="P:sodium ion export across plasma membrane"/>
    <property type="evidence" value="ECO:0007669"/>
    <property type="project" value="TreeGrafter"/>
</dbReference>
<evidence type="ECO:0000256" key="13">
    <source>
        <dbReference type="SAM" id="Phobius"/>
    </source>
</evidence>
<dbReference type="eggNOG" id="COG0474">
    <property type="taxonomic scope" value="Bacteria"/>
</dbReference>
<dbReference type="InterPro" id="IPR001757">
    <property type="entry name" value="P_typ_ATPase"/>
</dbReference>
<dbReference type="RefSeq" id="WP_043117371.1">
    <property type="nucleotide sequence ID" value="NZ_JRAA01000002.1"/>
</dbReference>
<dbReference type="Proteomes" id="UP000030856">
    <property type="component" value="Unassembled WGS sequence"/>
</dbReference>
<dbReference type="PANTHER" id="PTHR43294">
    <property type="entry name" value="SODIUM/POTASSIUM-TRANSPORTING ATPASE SUBUNIT ALPHA"/>
    <property type="match status" value="1"/>
</dbReference>
<dbReference type="EC" id="3.6.3.8" evidence="15"/>
<gene>
    <name evidence="15" type="ORF">JV46_05440</name>
</gene>
<keyword evidence="3" id="KW-1003">Cell membrane</keyword>
<evidence type="ECO:0000256" key="4">
    <source>
        <dbReference type="ARBA" id="ARBA00022553"/>
    </source>
</evidence>
<keyword evidence="7" id="KW-0067">ATP-binding</keyword>
<dbReference type="SUPFAM" id="SSF56784">
    <property type="entry name" value="HAD-like"/>
    <property type="match status" value="1"/>
</dbReference>
<evidence type="ECO:0000313" key="15">
    <source>
        <dbReference type="EMBL" id="KHF25148.1"/>
    </source>
</evidence>
<dbReference type="PRINTS" id="PR00119">
    <property type="entry name" value="CATATPASE"/>
</dbReference>
<dbReference type="InterPro" id="IPR018303">
    <property type="entry name" value="ATPase_P-typ_P_site"/>
</dbReference>
<sequence length="878" mass="95357">MDTTPQNALFHTLSAEQVASLLEVDLRDGLSDQQVAQRSAIYGANELREKRRTTLAEKFIAQFKDAMILILLAAAVIAGAIGEISDTVVILIIVILNATIGLIQEYRAERAVDALKRMTEPEARIRRGGHLQSIPSTQLVPGDVVSIEAGNVVTADLRLFEVADCELDEAALTGESFTVTKQEEQLDDAELPVGDRSNMAFKGTNVTRGRALGVVVATGHQTELGKIADLLKTSGTVLTPLQHRLERFGGKLAVAILIIAAVVFFAGLARGEEVMLMLLTAISLAVAAIPEALPAAVTISLAMGAQKMGKHNALMRRLPTVESLGSVTYICSDKTGTLTSNRMRVERIDADGTSINSLSEIDIGSEPWQWLGRLLALSTDVTLDEHDEPLGDPTEVALYLGALDGGIRKHDIETDFPRIAELAFDTSRRAMTTLHTIGDEVVAFTKGAPEAVIPCCTKQLHSTGDEAIDQQEILQQAEEMATEGYRVLALAMRRFPHLPDCITQECIETELVLLGLVGLIDPPRTEVPAAISACKTAGINPVMITGDHPATASAIARRLDIASDIEVMKGSDIAALSEEEFADRVEEISVYARVSPEQKIAIVKALQKHGEFVAMTGDGVNDAPALKRATIGIGMGKKGADVAREASDMVLLDDNFATIVHAVSEGRRIFDNIRKFIKYTMTSNAGEVWVLFLAPFIGLPLPLLPVQILWINLVTDGLPGLALSAEHREKGIMSRPPRRPEETIFSHGMWQHVVWVGLFIAALSLGAQAWAFHGGSDNWQTIVFTVLTFSQLMHVLAIRSEQESLFSIGLFSNPALIGAILLTVSLQMMIIYVPFFNEIFHTSPLSAHDLLLCMLLPLVVFVAVEMEKYAVRQGWIYN</sequence>
<dbReference type="AlphaFoldDB" id="A0A0B0H4L1"/>
<evidence type="ECO:0000256" key="9">
    <source>
        <dbReference type="ARBA" id="ARBA00022967"/>
    </source>
</evidence>
<evidence type="ECO:0000256" key="3">
    <source>
        <dbReference type="ARBA" id="ARBA00022475"/>
    </source>
</evidence>
<evidence type="ECO:0000256" key="1">
    <source>
        <dbReference type="ARBA" id="ARBA00004651"/>
    </source>
</evidence>
<dbReference type="Gene3D" id="3.40.50.1000">
    <property type="entry name" value="HAD superfamily/HAD-like"/>
    <property type="match status" value="1"/>
</dbReference>
<dbReference type="STRING" id="2340.JV46_05440"/>
<feature type="transmembrane region" description="Helical" evidence="13">
    <location>
        <begin position="845"/>
        <end position="864"/>
    </location>
</feature>
<keyword evidence="6" id="KW-0547">Nucleotide-binding</keyword>
<reference evidence="15 16" key="1">
    <citation type="journal article" date="2014" name="BMC Genomics">
        <title>The genome of the intracellular bacterium of the coastal bivalve, Solemya velum: a blueprint for thriving in and out of symbiosis.</title>
        <authorList>
            <person name="Dmytrenko O."/>
            <person name="Russell S.L."/>
            <person name="Loo W.T."/>
            <person name="Fontanez K.M."/>
            <person name="Liao L."/>
            <person name="Roeselers G."/>
            <person name="Sharma R."/>
            <person name="Stewart F.J."/>
            <person name="Newton I.L."/>
            <person name="Woyke T."/>
            <person name="Wu D."/>
            <person name="Lang J.M."/>
            <person name="Eisen J.A."/>
            <person name="Cavanaugh C.M."/>
        </authorList>
    </citation>
    <scope>NUCLEOTIDE SEQUENCE [LARGE SCALE GENOMIC DNA]</scope>
    <source>
        <strain evidence="15 16">WH</strain>
    </source>
</reference>
<dbReference type="InterPro" id="IPR044492">
    <property type="entry name" value="P_typ_ATPase_HD_dom"/>
</dbReference>
<dbReference type="GO" id="GO:0016887">
    <property type="term" value="F:ATP hydrolysis activity"/>
    <property type="evidence" value="ECO:0007669"/>
    <property type="project" value="InterPro"/>
</dbReference>
<dbReference type="SFLD" id="SFLDS00003">
    <property type="entry name" value="Haloacid_Dehalogenase"/>
    <property type="match status" value="1"/>
</dbReference>
<dbReference type="GO" id="GO:1902600">
    <property type="term" value="P:proton transmembrane transport"/>
    <property type="evidence" value="ECO:0007669"/>
    <property type="project" value="TreeGrafter"/>
</dbReference>
<dbReference type="PRINTS" id="PR00120">
    <property type="entry name" value="HATPASE"/>
</dbReference>
<dbReference type="SFLD" id="SFLDF00027">
    <property type="entry name" value="p-type_atpase"/>
    <property type="match status" value="1"/>
</dbReference>
<dbReference type="Pfam" id="PF00690">
    <property type="entry name" value="Cation_ATPase_N"/>
    <property type="match status" value="1"/>
</dbReference>
<keyword evidence="9" id="KW-1278">Translocase</keyword>
<proteinExistence type="inferred from homology"/>
<dbReference type="NCBIfam" id="TIGR01494">
    <property type="entry name" value="ATPase_P-type"/>
    <property type="match status" value="3"/>
</dbReference>
<dbReference type="GO" id="GO:0005886">
    <property type="term" value="C:plasma membrane"/>
    <property type="evidence" value="ECO:0007669"/>
    <property type="project" value="UniProtKB-SubCell"/>
</dbReference>
<dbReference type="InterPro" id="IPR059000">
    <property type="entry name" value="ATPase_P-type_domA"/>
</dbReference>
<evidence type="ECO:0000259" key="14">
    <source>
        <dbReference type="SMART" id="SM00831"/>
    </source>
</evidence>
<dbReference type="SUPFAM" id="SSF81665">
    <property type="entry name" value="Calcium ATPase, transmembrane domain M"/>
    <property type="match status" value="1"/>
</dbReference>
<comment type="catalytic activity">
    <reaction evidence="12">
        <text>Ca(2+)(in) + ATP + H2O = Ca(2+)(out) + ADP + phosphate + H(+)</text>
        <dbReference type="Rhea" id="RHEA:18105"/>
        <dbReference type="ChEBI" id="CHEBI:15377"/>
        <dbReference type="ChEBI" id="CHEBI:15378"/>
        <dbReference type="ChEBI" id="CHEBI:29108"/>
        <dbReference type="ChEBI" id="CHEBI:30616"/>
        <dbReference type="ChEBI" id="CHEBI:43474"/>
        <dbReference type="ChEBI" id="CHEBI:456216"/>
        <dbReference type="EC" id="7.2.2.10"/>
    </reaction>
</comment>
<keyword evidence="16" id="KW-1185">Reference proteome</keyword>
<comment type="subcellular location">
    <subcellularLocation>
        <location evidence="1">Cell membrane</location>
        <topology evidence="1">Multi-pass membrane protein</topology>
    </subcellularLocation>
</comment>
<evidence type="ECO:0000256" key="2">
    <source>
        <dbReference type="ARBA" id="ARBA00005675"/>
    </source>
</evidence>
<dbReference type="PROSITE" id="PS00154">
    <property type="entry name" value="ATPASE_E1_E2"/>
    <property type="match status" value="1"/>
</dbReference>
<dbReference type="GO" id="GO:0030007">
    <property type="term" value="P:intracellular potassium ion homeostasis"/>
    <property type="evidence" value="ECO:0007669"/>
    <property type="project" value="TreeGrafter"/>
</dbReference>
<dbReference type="InterPro" id="IPR050510">
    <property type="entry name" value="Cation_transp_ATPase_P-type"/>
</dbReference>
<dbReference type="SUPFAM" id="SSF81653">
    <property type="entry name" value="Calcium ATPase, transduction domain A"/>
    <property type="match status" value="1"/>
</dbReference>
<evidence type="ECO:0000313" key="16">
    <source>
        <dbReference type="Proteomes" id="UP000030856"/>
    </source>
</evidence>
<organism evidence="15 16">
    <name type="scientific">Solemya velum gill symbiont</name>
    <dbReference type="NCBI Taxonomy" id="2340"/>
    <lineage>
        <taxon>Bacteria</taxon>
        <taxon>Pseudomonadati</taxon>
        <taxon>Pseudomonadota</taxon>
        <taxon>Gammaproteobacteria</taxon>
        <taxon>sulfur-oxidizing symbionts</taxon>
    </lineage>
</organism>
<keyword evidence="8" id="KW-0460">Magnesium</keyword>
<feature type="domain" description="Cation-transporting P-type ATPase N-terminal" evidence="14">
    <location>
        <begin position="9"/>
        <end position="83"/>
    </location>
</feature>
<dbReference type="InterPro" id="IPR036412">
    <property type="entry name" value="HAD-like_sf"/>
</dbReference>